<dbReference type="AlphaFoldDB" id="A0AAD9LDG2"/>
<comment type="caution">
    <text evidence="1">The sequence shown here is derived from an EMBL/GenBank/DDBJ whole genome shotgun (WGS) entry which is preliminary data.</text>
</comment>
<keyword evidence="2" id="KW-1185">Reference proteome</keyword>
<organism evidence="1 2">
    <name type="scientific">Phytophthora citrophthora</name>
    <dbReference type="NCBI Taxonomy" id="4793"/>
    <lineage>
        <taxon>Eukaryota</taxon>
        <taxon>Sar</taxon>
        <taxon>Stramenopiles</taxon>
        <taxon>Oomycota</taxon>
        <taxon>Peronosporomycetes</taxon>
        <taxon>Peronosporales</taxon>
        <taxon>Peronosporaceae</taxon>
        <taxon>Phytophthora</taxon>
    </lineage>
</organism>
<reference evidence="1" key="1">
    <citation type="submission" date="2023-08" db="EMBL/GenBank/DDBJ databases">
        <title>Reference Genome Resource for the Citrus Pathogen Phytophthora citrophthora.</title>
        <authorList>
            <person name="Moller H."/>
            <person name="Coetzee B."/>
            <person name="Rose L.J."/>
            <person name="Van Niekerk J.M."/>
        </authorList>
    </citation>
    <scope>NUCLEOTIDE SEQUENCE</scope>
    <source>
        <strain evidence="1">STE-U-9442</strain>
    </source>
</reference>
<dbReference type="EMBL" id="JASMQC010000030">
    <property type="protein sequence ID" value="KAK1932346.1"/>
    <property type="molecule type" value="Genomic_DNA"/>
</dbReference>
<dbReference type="Gene3D" id="1.10.10.10">
    <property type="entry name" value="Winged helix-like DNA-binding domain superfamily/Winged helix DNA-binding domain"/>
    <property type="match status" value="1"/>
</dbReference>
<evidence type="ECO:0000313" key="1">
    <source>
        <dbReference type="EMBL" id="KAK1932346.1"/>
    </source>
</evidence>
<sequence>MREQHYLKKRSAESRDCTRLASAIVRSSAVWVAHVGLYTGCCLESTKERKKPGPAAALTERQTRLLLRTAAKGGFFARQIKSELSLSASVRTIQRVLADVDWLIYTKMDNTMPLSAEDKVAREEWAWARIFNTDSCGPWDSIIFSDEKK</sequence>
<dbReference type="InterPro" id="IPR036388">
    <property type="entry name" value="WH-like_DNA-bd_sf"/>
</dbReference>
<protein>
    <submittedName>
        <fullName evidence="1">Transposable element Tc3 transposase</fullName>
    </submittedName>
</protein>
<dbReference type="Proteomes" id="UP001259832">
    <property type="component" value="Unassembled WGS sequence"/>
</dbReference>
<accession>A0AAD9LDG2</accession>
<gene>
    <name evidence="1" type="ORF">P3T76_012340</name>
</gene>
<evidence type="ECO:0000313" key="2">
    <source>
        <dbReference type="Proteomes" id="UP001259832"/>
    </source>
</evidence>
<proteinExistence type="predicted"/>
<name>A0AAD9LDG2_9STRA</name>